<feature type="compositionally biased region" description="Basic and acidic residues" evidence="1">
    <location>
        <begin position="238"/>
        <end position="252"/>
    </location>
</feature>
<organism evidence="3 4">
    <name type="scientific">Microthlaspi erraticum</name>
    <dbReference type="NCBI Taxonomy" id="1685480"/>
    <lineage>
        <taxon>Eukaryota</taxon>
        <taxon>Viridiplantae</taxon>
        <taxon>Streptophyta</taxon>
        <taxon>Embryophyta</taxon>
        <taxon>Tracheophyta</taxon>
        <taxon>Spermatophyta</taxon>
        <taxon>Magnoliopsida</taxon>
        <taxon>eudicotyledons</taxon>
        <taxon>Gunneridae</taxon>
        <taxon>Pentapetalae</taxon>
        <taxon>rosids</taxon>
        <taxon>malvids</taxon>
        <taxon>Brassicales</taxon>
        <taxon>Brassicaceae</taxon>
        <taxon>Coluteocarpeae</taxon>
        <taxon>Microthlaspi</taxon>
    </lineage>
</organism>
<dbReference type="PANTHER" id="PTHR48475:SF2">
    <property type="entry name" value="RIBONUCLEASE H"/>
    <property type="match status" value="1"/>
</dbReference>
<dbReference type="OrthoDB" id="1031037at2759"/>
<feature type="domain" description="RNase H type-1" evidence="2">
    <location>
        <begin position="126"/>
        <end position="189"/>
    </location>
</feature>
<protein>
    <recommendedName>
        <fullName evidence="2">RNase H type-1 domain-containing protein</fullName>
    </recommendedName>
</protein>
<dbReference type="AlphaFoldDB" id="A0A6D2IIW2"/>
<evidence type="ECO:0000313" key="4">
    <source>
        <dbReference type="Proteomes" id="UP000467841"/>
    </source>
</evidence>
<comment type="caution">
    <text evidence="3">The sequence shown here is derived from an EMBL/GenBank/DDBJ whole genome shotgun (WGS) entry which is preliminary data.</text>
</comment>
<dbReference type="PANTHER" id="PTHR48475">
    <property type="entry name" value="RIBONUCLEASE H"/>
    <property type="match status" value="1"/>
</dbReference>
<dbReference type="InterPro" id="IPR002156">
    <property type="entry name" value="RNaseH_domain"/>
</dbReference>
<name>A0A6D2IIW2_9BRAS</name>
<keyword evidence="4" id="KW-1185">Reference proteome</keyword>
<dbReference type="SUPFAM" id="SSF53098">
    <property type="entry name" value="Ribonuclease H-like"/>
    <property type="match status" value="1"/>
</dbReference>
<dbReference type="InterPro" id="IPR012337">
    <property type="entry name" value="RNaseH-like_sf"/>
</dbReference>
<sequence>MSPRNLSTRHKSQRTVALTPRSICCCVGSIDLCALARSICGLDRPVVGSWARSTCGLLGSIDLGQHSSWNVFIVELNGKYSDPNIHHPATDPGRHQIDRANQGSPRAIVLPWFPSVKKPNTKRFSISKINAFYDSQLVANQLNGEYEANNDCMDAYLKVVQDLAKEFTSFTLIKIPRNDNSYGNAFAALASTSDPNLKRLILVGSIDRPSINKPDVTMTITDGDPSSIEPNTNSSLIKSDEEPSSKDIEEVV</sequence>
<dbReference type="Proteomes" id="UP000467841">
    <property type="component" value="Unassembled WGS sequence"/>
</dbReference>
<evidence type="ECO:0000259" key="2">
    <source>
        <dbReference type="Pfam" id="PF13456"/>
    </source>
</evidence>
<gene>
    <name evidence="3" type="ORF">MERR_LOCUS15503</name>
</gene>
<reference evidence="3" key="1">
    <citation type="submission" date="2020-01" db="EMBL/GenBank/DDBJ databases">
        <authorList>
            <person name="Mishra B."/>
        </authorList>
    </citation>
    <scope>NUCLEOTIDE SEQUENCE [LARGE SCALE GENOMIC DNA]</scope>
</reference>
<dbReference type="Pfam" id="PF13456">
    <property type="entry name" value="RVT_3"/>
    <property type="match status" value="1"/>
</dbReference>
<dbReference type="Gene3D" id="3.30.420.10">
    <property type="entry name" value="Ribonuclease H-like superfamily/Ribonuclease H"/>
    <property type="match status" value="1"/>
</dbReference>
<dbReference type="GO" id="GO:0004523">
    <property type="term" value="F:RNA-DNA hybrid ribonuclease activity"/>
    <property type="evidence" value="ECO:0007669"/>
    <property type="project" value="InterPro"/>
</dbReference>
<accession>A0A6D2IIW2</accession>
<dbReference type="EMBL" id="CACVBM020001065">
    <property type="protein sequence ID" value="CAA7028268.1"/>
    <property type="molecule type" value="Genomic_DNA"/>
</dbReference>
<evidence type="ECO:0000313" key="3">
    <source>
        <dbReference type="EMBL" id="CAA7028268.1"/>
    </source>
</evidence>
<evidence type="ECO:0000256" key="1">
    <source>
        <dbReference type="SAM" id="MobiDB-lite"/>
    </source>
</evidence>
<proteinExistence type="predicted"/>
<feature type="compositionally biased region" description="Polar residues" evidence="1">
    <location>
        <begin position="228"/>
        <end position="237"/>
    </location>
</feature>
<dbReference type="GO" id="GO:0003676">
    <property type="term" value="F:nucleic acid binding"/>
    <property type="evidence" value="ECO:0007669"/>
    <property type="project" value="InterPro"/>
</dbReference>
<feature type="region of interest" description="Disordered" evidence="1">
    <location>
        <begin position="214"/>
        <end position="252"/>
    </location>
</feature>
<dbReference type="InterPro" id="IPR036397">
    <property type="entry name" value="RNaseH_sf"/>
</dbReference>